<name>A0AAJ6QYE9_9ACAR</name>
<dbReference type="GO" id="GO:0016758">
    <property type="term" value="F:hexosyltransferase activity"/>
    <property type="evidence" value="ECO:0007669"/>
    <property type="project" value="InterPro"/>
</dbReference>
<dbReference type="AlphaFoldDB" id="A0AAJ6QYE9"/>
<evidence type="ECO:0000256" key="9">
    <source>
        <dbReference type="ARBA" id="ARBA00023136"/>
    </source>
</evidence>
<keyword evidence="12" id="KW-1185">Reference proteome</keyword>
<evidence type="ECO:0000313" key="12">
    <source>
        <dbReference type="Proteomes" id="UP000694867"/>
    </source>
</evidence>
<keyword evidence="8 11" id="KW-0333">Golgi apparatus</keyword>
<dbReference type="EC" id="2.4.1.-" evidence="11"/>
<keyword evidence="3 11" id="KW-0328">Glycosyltransferase</keyword>
<dbReference type="Pfam" id="PF01762">
    <property type="entry name" value="Galactosyl_T"/>
    <property type="match status" value="1"/>
</dbReference>
<keyword evidence="4" id="KW-0808">Transferase</keyword>
<evidence type="ECO:0000256" key="3">
    <source>
        <dbReference type="ARBA" id="ARBA00022676"/>
    </source>
</evidence>
<comment type="similarity">
    <text evidence="2 11">Belongs to the glycosyltransferase 31 family.</text>
</comment>
<reference evidence="13" key="1">
    <citation type="submission" date="2025-08" db="UniProtKB">
        <authorList>
            <consortium name="RefSeq"/>
        </authorList>
    </citation>
    <scope>IDENTIFICATION</scope>
</reference>
<gene>
    <name evidence="13" type="primary">LOC100905841</name>
</gene>
<proteinExistence type="inferred from homology"/>
<dbReference type="InterPro" id="IPR002659">
    <property type="entry name" value="Glyco_trans_31"/>
</dbReference>
<keyword evidence="10" id="KW-0325">Glycoprotein</keyword>
<dbReference type="Gene3D" id="3.90.550.50">
    <property type="match status" value="1"/>
</dbReference>
<evidence type="ECO:0000256" key="6">
    <source>
        <dbReference type="ARBA" id="ARBA00022968"/>
    </source>
</evidence>
<evidence type="ECO:0000256" key="8">
    <source>
        <dbReference type="ARBA" id="ARBA00023034"/>
    </source>
</evidence>
<dbReference type="GeneID" id="100905841"/>
<evidence type="ECO:0000256" key="11">
    <source>
        <dbReference type="RuleBase" id="RU363063"/>
    </source>
</evidence>
<keyword evidence="6" id="KW-0735">Signal-anchor</keyword>
<evidence type="ECO:0000256" key="1">
    <source>
        <dbReference type="ARBA" id="ARBA00004323"/>
    </source>
</evidence>
<dbReference type="FunFam" id="3.90.550.50:FF:000001">
    <property type="entry name" value="Hexosyltransferase"/>
    <property type="match status" value="1"/>
</dbReference>
<dbReference type="GO" id="GO:0000139">
    <property type="term" value="C:Golgi membrane"/>
    <property type="evidence" value="ECO:0007669"/>
    <property type="project" value="UniProtKB-SubCell"/>
</dbReference>
<evidence type="ECO:0000256" key="5">
    <source>
        <dbReference type="ARBA" id="ARBA00022692"/>
    </source>
</evidence>
<dbReference type="KEGG" id="goe:100905841"/>
<dbReference type="RefSeq" id="XP_003747804.2">
    <property type="nucleotide sequence ID" value="XM_003747756.2"/>
</dbReference>
<accession>A0AAJ6QYE9</accession>
<evidence type="ECO:0000256" key="4">
    <source>
        <dbReference type="ARBA" id="ARBA00022679"/>
    </source>
</evidence>
<dbReference type="Proteomes" id="UP000694867">
    <property type="component" value="Unplaced"/>
</dbReference>
<keyword evidence="7" id="KW-1133">Transmembrane helix</keyword>
<organism evidence="12 13">
    <name type="scientific">Galendromus occidentalis</name>
    <name type="common">western predatory mite</name>
    <dbReference type="NCBI Taxonomy" id="34638"/>
    <lineage>
        <taxon>Eukaryota</taxon>
        <taxon>Metazoa</taxon>
        <taxon>Ecdysozoa</taxon>
        <taxon>Arthropoda</taxon>
        <taxon>Chelicerata</taxon>
        <taxon>Arachnida</taxon>
        <taxon>Acari</taxon>
        <taxon>Parasitiformes</taxon>
        <taxon>Mesostigmata</taxon>
        <taxon>Gamasina</taxon>
        <taxon>Phytoseioidea</taxon>
        <taxon>Phytoseiidae</taxon>
        <taxon>Typhlodrominae</taxon>
        <taxon>Galendromus</taxon>
    </lineage>
</organism>
<evidence type="ECO:0000256" key="2">
    <source>
        <dbReference type="ARBA" id="ARBA00008661"/>
    </source>
</evidence>
<evidence type="ECO:0000313" key="13">
    <source>
        <dbReference type="RefSeq" id="XP_003747804.2"/>
    </source>
</evidence>
<keyword evidence="5" id="KW-0812">Transmembrane</keyword>
<dbReference type="GO" id="GO:0006493">
    <property type="term" value="P:protein O-linked glycosylation"/>
    <property type="evidence" value="ECO:0007669"/>
    <property type="project" value="TreeGrafter"/>
</dbReference>
<dbReference type="PANTHER" id="PTHR11214:SF378">
    <property type="entry name" value="BETA-1,3-GALACTOSYLTRANSFERASE 4"/>
    <property type="match status" value="1"/>
</dbReference>
<evidence type="ECO:0000256" key="7">
    <source>
        <dbReference type="ARBA" id="ARBA00022989"/>
    </source>
</evidence>
<dbReference type="PANTHER" id="PTHR11214">
    <property type="entry name" value="BETA-1,3-N-ACETYLGLUCOSAMINYLTRANSFERASE"/>
    <property type="match status" value="1"/>
</dbReference>
<comment type="subcellular location">
    <subcellularLocation>
        <location evidence="1 11">Golgi apparatus membrane</location>
        <topology evidence="1 11">Single-pass type II membrane protein</topology>
    </subcellularLocation>
</comment>
<sequence>MDNSTRYNYNFRMLVEPRPVTCPSHLYAIVPSAPKNIERRRAIRRTWAKDVQSRGNSRLIFSLGKSNDRKLDIDLKYEQETHEDVLVFDFEDSYENATLKTVLSVGYAARCRPAYFLKADDDTYVNVERLLASIKLIEGALKEPFFAGQVHYRAKPHRTFSKWTVDYVEYPEYSYPPYISGNLYVISGSLLPSVAATAMHTRHLHLEDVFMTGLVATKLMVPRVSIEGIWDLRRATSHNCAYDRFVSGHYIEASLMERIHDDRRNLVQSCISLFFLSWCRCVPKITEIFVV</sequence>
<evidence type="ECO:0000256" key="10">
    <source>
        <dbReference type="ARBA" id="ARBA00023180"/>
    </source>
</evidence>
<keyword evidence="9" id="KW-0472">Membrane</keyword>
<protein>
    <recommendedName>
        <fullName evidence="11">Hexosyltransferase</fullName>
        <ecNumber evidence="11">2.4.1.-</ecNumber>
    </recommendedName>
</protein>